<evidence type="ECO:0000313" key="3">
    <source>
        <dbReference type="EMBL" id="RNI08375.1"/>
    </source>
</evidence>
<reference evidence="4 6" key="2">
    <citation type="submission" date="2016-10" db="EMBL/GenBank/DDBJ databases">
        <authorList>
            <person name="de Groot N.N."/>
        </authorList>
    </citation>
    <scope>NUCLEOTIDE SEQUENCE [LARGE SCALE GENOMIC DNA]</scope>
    <source>
        <strain evidence="4 6">Z-7982</strain>
    </source>
</reference>
<evidence type="ECO:0000313" key="7">
    <source>
        <dbReference type="Proteomes" id="UP000267921"/>
    </source>
</evidence>
<keyword evidence="2" id="KW-0251">Elongation factor</keyword>
<dbReference type="Proteomes" id="UP000186879">
    <property type="component" value="Chromosome"/>
</dbReference>
<dbReference type="CDD" id="cd04094">
    <property type="entry name" value="eSelB_III"/>
    <property type="match status" value="1"/>
</dbReference>
<sequence>MTKIAIIGSEGSGRTSLAAKLGKKGTAADITMYDYAKNDVVMTTIDANGYPKSVKPLVTALQLSDIAMLCIPPEGPDAFAGECIMALDLMQYKHGIVVLTKADTSYPYAQEELQKNLQKILSPTTLANWEFVNLSTQSFEGLDEIKEKIFELDKQVNSEYEELNDKPVRITVDQSFNVTGIGCVVLGIVEQGTVDAKDKLTAYPADKPLEVRSIQMHDEDVKSAPAGARVGLALKGVQSKDIERGFIISEKEEVAESLVLECTLSSFASPLKISDVPHIFTGLQSSPMRIEKIEIDGKEAEQVNASQQCTLHLDGSHEIAYRQQDRFIITNLDAKQRFTGYGFVKE</sequence>
<reference evidence="2 5" key="1">
    <citation type="submission" date="2016-10" db="EMBL/GenBank/DDBJ databases">
        <title>Methanohalophilus halophilus.</title>
        <authorList>
            <person name="L'haridon S."/>
        </authorList>
    </citation>
    <scope>NUCLEOTIDE SEQUENCE [LARGE SCALE GENOMIC DNA]</scope>
    <source>
        <strain evidence="2 5">Z-7982</strain>
    </source>
</reference>
<accession>A0A1L3Q185</accession>
<dbReference type="GO" id="GO:0001514">
    <property type="term" value="P:selenocysteine incorporation"/>
    <property type="evidence" value="ECO:0007669"/>
    <property type="project" value="TreeGrafter"/>
</dbReference>
<dbReference type="CDD" id="cd03696">
    <property type="entry name" value="SelB_II"/>
    <property type="match status" value="1"/>
</dbReference>
<dbReference type="RefSeq" id="WP_072561081.1">
    <property type="nucleotide sequence ID" value="NZ_CP017921.1"/>
</dbReference>
<reference evidence="3 7" key="3">
    <citation type="submission" date="2018-10" db="EMBL/GenBank/DDBJ databases">
        <title>Cultivation of a novel Methanohalophilus strain from Kebrit Deep of the Red Sea and a genomic comparison of members of the genus Methanohalophilus.</title>
        <authorList>
            <person name="Guan Y."/>
            <person name="Ngugi D.K."/>
            <person name="Stingl U."/>
        </authorList>
    </citation>
    <scope>NUCLEOTIDE SEQUENCE [LARGE SCALE GENOMIC DNA]</scope>
    <source>
        <strain evidence="3 7">DSM 3094</strain>
    </source>
</reference>
<dbReference type="InterPro" id="IPR004161">
    <property type="entry name" value="EFTu-like_2"/>
</dbReference>
<evidence type="ECO:0000313" key="6">
    <source>
        <dbReference type="Proteomes" id="UP000198669"/>
    </source>
</evidence>
<dbReference type="InterPro" id="IPR050055">
    <property type="entry name" value="EF-Tu_GTPase"/>
</dbReference>
<dbReference type="GO" id="GO:0003746">
    <property type="term" value="F:translation elongation factor activity"/>
    <property type="evidence" value="ECO:0007669"/>
    <property type="project" value="UniProtKB-KW"/>
</dbReference>
<dbReference type="Proteomes" id="UP000267921">
    <property type="component" value="Unassembled WGS sequence"/>
</dbReference>
<keyword evidence="2" id="KW-0648">Protein biosynthesis</keyword>
<gene>
    <name evidence="2" type="ORF">BHR79_03405</name>
    <name evidence="3" type="ORF">EFE40_07455</name>
    <name evidence="4" type="ORF">SAMN04515625_0515</name>
</gene>
<evidence type="ECO:0000313" key="5">
    <source>
        <dbReference type="Proteomes" id="UP000186879"/>
    </source>
</evidence>
<dbReference type="OrthoDB" id="30874at2157"/>
<dbReference type="EMBL" id="RJJG01000005">
    <property type="protein sequence ID" value="RNI08375.1"/>
    <property type="molecule type" value="Genomic_DNA"/>
</dbReference>
<dbReference type="Gene3D" id="3.40.50.300">
    <property type="entry name" value="P-loop containing nucleotide triphosphate hydrolases"/>
    <property type="match status" value="1"/>
</dbReference>
<dbReference type="GO" id="GO:0005525">
    <property type="term" value="F:GTP binding"/>
    <property type="evidence" value="ECO:0007669"/>
    <property type="project" value="InterPro"/>
</dbReference>
<dbReference type="Pfam" id="PF03144">
    <property type="entry name" value="GTP_EFTU_D2"/>
    <property type="match status" value="1"/>
</dbReference>
<dbReference type="InterPro" id="IPR027417">
    <property type="entry name" value="P-loop_NTPase"/>
</dbReference>
<dbReference type="KEGG" id="mhaz:BHR79_03405"/>
<dbReference type="Proteomes" id="UP000198669">
    <property type="component" value="Unassembled WGS sequence"/>
</dbReference>
<dbReference type="Gene3D" id="2.40.30.10">
    <property type="entry name" value="Translation factors"/>
    <property type="match status" value="2"/>
</dbReference>
<dbReference type="SUPFAM" id="SSF52540">
    <property type="entry name" value="P-loop containing nucleoside triphosphate hydrolases"/>
    <property type="match status" value="1"/>
</dbReference>
<dbReference type="GeneID" id="30582779"/>
<dbReference type="EMBL" id="CP017921">
    <property type="protein sequence ID" value="APH38627.1"/>
    <property type="molecule type" value="Genomic_DNA"/>
</dbReference>
<keyword evidence="5" id="KW-1185">Reference proteome</keyword>
<dbReference type="InterPro" id="IPR009000">
    <property type="entry name" value="Transl_B-barrel_sf"/>
</dbReference>
<protein>
    <submittedName>
        <fullName evidence="2">Elongation factor Tu</fullName>
    </submittedName>
    <submittedName>
        <fullName evidence="4">Selenocysteine-specific translation elongation factor</fullName>
    </submittedName>
</protein>
<dbReference type="PANTHER" id="PTHR43721:SF11">
    <property type="entry name" value="SELENOCYSTEINE-SPECIFIC ELONGATION FACTOR"/>
    <property type="match status" value="1"/>
</dbReference>
<evidence type="ECO:0000313" key="2">
    <source>
        <dbReference type="EMBL" id="APH38627.1"/>
    </source>
</evidence>
<evidence type="ECO:0000259" key="1">
    <source>
        <dbReference type="Pfam" id="PF03144"/>
    </source>
</evidence>
<proteinExistence type="predicted"/>
<evidence type="ECO:0000313" key="4">
    <source>
        <dbReference type="EMBL" id="SDW17465.1"/>
    </source>
</evidence>
<organism evidence="2 5">
    <name type="scientific">Methanohalophilus halophilus</name>
    <dbReference type="NCBI Taxonomy" id="2177"/>
    <lineage>
        <taxon>Archaea</taxon>
        <taxon>Methanobacteriati</taxon>
        <taxon>Methanobacteriota</taxon>
        <taxon>Stenosarchaea group</taxon>
        <taxon>Methanomicrobia</taxon>
        <taxon>Methanosarcinales</taxon>
        <taxon>Methanosarcinaceae</taxon>
        <taxon>Methanohalophilus</taxon>
    </lineage>
</organism>
<dbReference type="SUPFAM" id="SSF50447">
    <property type="entry name" value="Translation proteins"/>
    <property type="match status" value="1"/>
</dbReference>
<dbReference type="AlphaFoldDB" id="A0A1L3Q185"/>
<feature type="domain" description="Translation elongation factor EFTu-like" evidence="1">
    <location>
        <begin position="183"/>
        <end position="248"/>
    </location>
</feature>
<dbReference type="STRING" id="2177.BHR79_03405"/>
<dbReference type="PANTHER" id="PTHR43721">
    <property type="entry name" value="ELONGATION FACTOR TU-RELATED"/>
    <property type="match status" value="1"/>
</dbReference>
<name>A0A1L3Q185_9EURY</name>
<dbReference type="EMBL" id="FNMU01000001">
    <property type="protein sequence ID" value="SDW17465.1"/>
    <property type="molecule type" value="Genomic_DNA"/>
</dbReference>